<proteinExistence type="predicted"/>
<comment type="caution">
    <text evidence="9">The sequence shown here is derived from an EMBL/GenBank/DDBJ whole genome shotgun (WGS) entry which is preliminary data.</text>
</comment>
<gene>
    <name evidence="9" type="ORF">G6F51_008526</name>
</gene>
<evidence type="ECO:0000259" key="8">
    <source>
        <dbReference type="PROSITE" id="PS50039"/>
    </source>
</evidence>
<dbReference type="FunFam" id="1.10.10.10:FF:000135">
    <property type="entry name" value="forkhead box protein G1"/>
    <property type="match status" value="1"/>
</dbReference>
<evidence type="ECO:0000256" key="7">
    <source>
        <dbReference type="SAM" id="MobiDB-lite"/>
    </source>
</evidence>
<evidence type="ECO:0000256" key="4">
    <source>
        <dbReference type="ARBA" id="ARBA00023163"/>
    </source>
</evidence>
<dbReference type="GO" id="GO:0000978">
    <property type="term" value="F:RNA polymerase II cis-regulatory region sequence-specific DNA binding"/>
    <property type="evidence" value="ECO:0007669"/>
    <property type="project" value="TreeGrafter"/>
</dbReference>
<dbReference type="CDD" id="cd00059">
    <property type="entry name" value="FH_FOX"/>
    <property type="match status" value="1"/>
</dbReference>
<dbReference type="AlphaFoldDB" id="A0A9P6Y677"/>
<protein>
    <recommendedName>
        <fullName evidence="8">Fork-head domain-containing protein</fullName>
    </recommendedName>
</protein>
<dbReference type="Pfam" id="PF00250">
    <property type="entry name" value="Forkhead"/>
    <property type="match status" value="1"/>
</dbReference>
<name>A0A9P6Y677_RHIOR</name>
<evidence type="ECO:0000256" key="5">
    <source>
        <dbReference type="ARBA" id="ARBA00023242"/>
    </source>
</evidence>
<evidence type="ECO:0000313" key="10">
    <source>
        <dbReference type="Proteomes" id="UP000717996"/>
    </source>
</evidence>
<dbReference type="PANTHER" id="PTHR45881">
    <property type="entry name" value="CHECKPOINT SUPPRESSOR 1-LIKE, ISOFORM A-RELATED"/>
    <property type="match status" value="1"/>
</dbReference>
<sequence>MLSKSTQPVPFHPFNDTRPSCKKAYLKSSRKEFAKIKIKMESVGDWSKEEEDMEGCPARTRPNWPKEIRPWWVPSCPYEKPPYSYATLIAQAILCSKDGQLTLNDIYIWISTHYPAYRLGERGWKNSVRHNLSLNKKWFQKRDRRPTEANPGKGSYWTLVPGAEQVFIDSLTQATKKASDAKQNETVTPAWSFRINHPISAEEEEGSFATFRVGNTKNRRDKTRHKEKDRKGQREDSSESDYDSGIDVSEASRPQDRVETHPLSAQPSGAWMTMDPSDFDQDMYYFEYTKSLLSPSHWQPSSSIPWPSSSSINPVPSVQVPSPAYTPFFTLNHANPISLDHFDDASFYEFVSMQQVLYS</sequence>
<dbReference type="Gene3D" id="1.10.10.10">
    <property type="entry name" value="Winged helix-like DNA-binding domain superfamily/Winged helix DNA-binding domain"/>
    <property type="match status" value="1"/>
</dbReference>
<keyword evidence="5 6" id="KW-0539">Nucleus</keyword>
<dbReference type="InterPro" id="IPR036390">
    <property type="entry name" value="WH_DNA-bd_sf"/>
</dbReference>
<dbReference type="PANTHER" id="PTHR45881:SF1">
    <property type="entry name" value="FORK HEAD PROTEIN HOMOLOG 2"/>
    <property type="match status" value="1"/>
</dbReference>
<dbReference type="GO" id="GO:0000981">
    <property type="term" value="F:DNA-binding transcription factor activity, RNA polymerase II-specific"/>
    <property type="evidence" value="ECO:0007669"/>
    <property type="project" value="TreeGrafter"/>
</dbReference>
<feature type="compositionally biased region" description="Basic and acidic residues" evidence="7">
    <location>
        <begin position="224"/>
        <end position="237"/>
    </location>
</feature>
<evidence type="ECO:0000313" key="9">
    <source>
        <dbReference type="EMBL" id="KAG1540433.1"/>
    </source>
</evidence>
<dbReference type="PRINTS" id="PR00053">
    <property type="entry name" value="FORKHEAD"/>
</dbReference>
<feature type="region of interest" description="Disordered" evidence="7">
    <location>
        <begin position="205"/>
        <end position="271"/>
    </location>
</feature>
<keyword evidence="2" id="KW-0805">Transcription regulation</keyword>
<accession>A0A9P6Y677</accession>
<feature type="DNA-binding region" description="Fork-head" evidence="6">
    <location>
        <begin position="80"/>
        <end position="177"/>
    </location>
</feature>
<dbReference type="InterPro" id="IPR001766">
    <property type="entry name" value="Fork_head_dom"/>
</dbReference>
<feature type="domain" description="Fork-head" evidence="8">
    <location>
        <begin position="80"/>
        <end position="177"/>
    </location>
</feature>
<dbReference type="OrthoDB" id="5954824at2759"/>
<dbReference type="Proteomes" id="UP000717996">
    <property type="component" value="Unassembled WGS sequence"/>
</dbReference>
<dbReference type="PROSITE" id="PS50039">
    <property type="entry name" value="FORK_HEAD_3"/>
    <property type="match status" value="1"/>
</dbReference>
<dbReference type="GO" id="GO:0005634">
    <property type="term" value="C:nucleus"/>
    <property type="evidence" value="ECO:0007669"/>
    <property type="project" value="UniProtKB-SubCell"/>
</dbReference>
<evidence type="ECO:0000256" key="1">
    <source>
        <dbReference type="ARBA" id="ARBA00004123"/>
    </source>
</evidence>
<evidence type="ECO:0000256" key="2">
    <source>
        <dbReference type="ARBA" id="ARBA00023015"/>
    </source>
</evidence>
<organism evidence="9 10">
    <name type="scientific">Rhizopus oryzae</name>
    <name type="common">Mucormycosis agent</name>
    <name type="synonym">Rhizopus arrhizus var. delemar</name>
    <dbReference type="NCBI Taxonomy" id="64495"/>
    <lineage>
        <taxon>Eukaryota</taxon>
        <taxon>Fungi</taxon>
        <taxon>Fungi incertae sedis</taxon>
        <taxon>Mucoromycota</taxon>
        <taxon>Mucoromycotina</taxon>
        <taxon>Mucoromycetes</taxon>
        <taxon>Mucorales</taxon>
        <taxon>Mucorineae</taxon>
        <taxon>Rhizopodaceae</taxon>
        <taxon>Rhizopus</taxon>
    </lineage>
</organism>
<dbReference type="EMBL" id="JAANIT010001410">
    <property type="protein sequence ID" value="KAG1540433.1"/>
    <property type="molecule type" value="Genomic_DNA"/>
</dbReference>
<dbReference type="InterPro" id="IPR030456">
    <property type="entry name" value="TF_fork_head_CS_2"/>
</dbReference>
<keyword evidence="3 6" id="KW-0238">DNA-binding</keyword>
<dbReference type="InterPro" id="IPR036388">
    <property type="entry name" value="WH-like_DNA-bd_sf"/>
</dbReference>
<evidence type="ECO:0000256" key="3">
    <source>
        <dbReference type="ARBA" id="ARBA00023125"/>
    </source>
</evidence>
<dbReference type="PROSITE" id="PS00658">
    <property type="entry name" value="FORK_HEAD_2"/>
    <property type="match status" value="1"/>
</dbReference>
<keyword evidence="4" id="KW-0804">Transcription</keyword>
<comment type="subcellular location">
    <subcellularLocation>
        <location evidence="1 6">Nucleus</location>
    </subcellularLocation>
</comment>
<dbReference type="SUPFAM" id="SSF46785">
    <property type="entry name" value="Winged helix' DNA-binding domain"/>
    <property type="match status" value="1"/>
</dbReference>
<evidence type="ECO:0000256" key="6">
    <source>
        <dbReference type="PROSITE-ProRule" id="PRU00089"/>
    </source>
</evidence>
<dbReference type="PROSITE" id="PS00657">
    <property type="entry name" value="FORK_HEAD_1"/>
    <property type="match status" value="1"/>
</dbReference>
<dbReference type="InterPro" id="IPR018122">
    <property type="entry name" value="TF_fork_head_CS_1"/>
</dbReference>
<reference evidence="9" key="1">
    <citation type="journal article" date="2020" name="Microb. Genom.">
        <title>Genetic diversity of clinical and environmental Mucorales isolates obtained from an investigation of mucormycosis cases among solid organ transplant recipients.</title>
        <authorList>
            <person name="Nguyen M.H."/>
            <person name="Kaul D."/>
            <person name="Muto C."/>
            <person name="Cheng S.J."/>
            <person name="Richter R.A."/>
            <person name="Bruno V.M."/>
            <person name="Liu G."/>
            <person name="Beyhan S."/>
            <person name="Sundermann A.J."/>
            <person name="Mounaud S."/>
            <person name="Pasculle A.W."/>
            <person name="Nierman W.C."/>
            <person name="Driscoll E."/>
            <person name="Cumbie R."/>
            <person name="Clancy C.J."/>
            <person name="Dupont C.L."/>
        </authorList>
    </citation>
    <scope>NUCLEOTIDE SEQUENCE</scope>
    <source>
        <strain evidence="9">GL16</strain>
    </source>
</reference>
<dbReference type="SMART" id="SM00339">
    <property type="entry name" value="FH"/>
    <property type="match status" value="1"/>
</dbReference>